<name>A0ABS0E7W2_9GAMM</name>
<dbReference type="InterPro" id="IPR001829">
    <property type="entry name" value="Pili_assmbl_chaperone_bac"/>
</dbReference>
<comment type="subcellular location">
    <subcellularLocation>
        <location evidence="1">Periplasm</location>
    </subcellularLocation>
</comment>
<evidence type="ECO:0000256" key="1">
    <source>
        <dbReference type="ARBA" id="ARBA00004418"/>
    </source>
</evidence>
<reference evidence="9 10" key="1">
    <citation type="submission" date="2020-11" db="EMBL/GenBank/DDBJ databases">
        <title>Taxonomic investigation of Rahnella strains.</title>
        <authorList>
            <person name="Lee S.D."/>
        </authorList>
    </citation>
    <scope>NUCLEOTIDE SEQUENCE [LARGE SCALE GENOMIC DNA]</scope>
    <source>
        <strain evidence="9 10">SAP-17</strain>
    </source>
</reference>
<dbReference type="InterPro" id="IPR036316">
    <property type="entry name" value="Pili_assmbl_chap_C_dom_sf"/>
</dbReference>
<keyword evidence="3 6" id="KW-0732">Signal</keyword>
<dbReference type="SUPFAM" id="SSF49584">
    <property type="entry name" value="Periplasmic chaperone C-domain"/>
    <property type="match status" value="1"/>
</dbReference>
<evidence type="ECO:0000313" key="9">
    <source>
        <dbReference type="EMBL" id="MBF7981187.1"/>
    </source>
</evidence>
<dbReference type="InterPro" id="IPR008962">
    <property type="entry name" value="PapD-like_sf"/>
</dbReference>
<evidence type="ECO:0000256" key="3">
    <source>
        <dbReference type="ARBA" id="ARBA00022729"/>
    </source>
</evidence>
<dbReference type="Pfam" id="PF02753">
    <property type="entry name" value="PapD_C"/>
    <property type="match status" value="1"/>
</dbReference>
<dbReference type="Gene3D" id="2.60.40.10">
    <property type="entry name" value="Immunoglobulins"/>
    <property type="match status" value="2"/>
</dbReference>
<keyword evidence="4" id="KW-0574">Periplasm</keyword>
<proteinExistence type="inferred from homology"/>
<feature type="domain" description="Pili assembly chaperone N-terminal" evidence="7">
    <location>
        <begin position="31"/>
        <end position="155"/>
    </location>
</feature>
<dbReference type="PANTHER" id="PTHR30251:SF2">
    <property type="entry name" value="FIMBRIAL CHAPERONE YADV-RELATED"/>
    <property type="match status" value="1"/>
</dbReference>
<gene>
    <name evidence="9" type="ORF">IV433_17365</name>
</gene>
<comment type="similarity">
    <text evidence="2">Belongs to the periplasmic pilus chaperone family.</text>
</comment>
<dbReference type="Proteomes" id="UP000636811">
    <property type="component" value="Unassembled WGS sequence"/>
</dbReference>
<comment type="caution">
    <text evidence="9">The sequence shown here is derived from an EMBL/GenBank/DDBJ whole genome shotgun (WGS) entry which is preliminary data.</text>
</comment>
<feature type="signal peptide" evidence="6">
    <location>
        <begin position="1"/>
        <end position="27"/>
    </location>
</feature>
<keyword evidence="5" id="KW-0143">Chaperone</keyword>
<dbReference type="Pfam" id="PF00345">
    <property type="entry name" value="PapD_N"/>
    <property type="match status" value="1"/>
</dbReference>
<dbReference type="RefSeq" id="WP_195815011.1">
    <property type="nucleotide sequence ID" value="NZ_JADOBI010000007.1"/>
</dbReference>
<evidence type="ECO:0000256" key="5">
    <source>
        <dbReference type="ARBA" id="ARBA00023186"/>
    </source>
</evidence>
<keyword evidence="10" id="KW-1185">Reference proteome</keyword>
<accession>A0ABS0E7W2</accession>
<dbReference type="PRINTS" id="PR00969">
    <property type="entry name" value="CHAPERONPILI"/>
</dbReference>
<evidence type="ECO:0000259" key="8">
    <source>
        <dbReference type="Pfam" id="PF02753"/>
    </source>
</evidence>
<evidence type="ECO:0000256" key="4">
    <source>
        <dbReference type="ARBA" id="ARBA00022764"/>
    </source>
</evidence>
<sequence>MNLLCLLARRTVTVAALLAALVQGAAAEDGGISISRTRVIFQSTDNAQTVTLQNHGKLPYLVQSAVVATPAGREPAPFLTTPPLFRLEGNSKNAVRILRKGAAALPDDRESVFYFTAIAVPSMAQPKEAEDASLAARISVGIQNTIKLFYRPAGLAMSQEEAAGRLTFQHHSGQVQVNNPTPYYLTFSRLAFDAAEVDVSRGIMVAPFTQITVPSSGGVRQAQWTVINDYGGNSALFKAAVQGGGKS</sequence>
<dbReference type="InterPro" id="IPR016148">
    <property type="entry name" value="Pili_assmbl_chaperone_C"/>
</dbReference>
<dbReference type="InterPro" id="IPR050643">
    <property type="entry name" value="Periplasmic_pilus_chap"/>
</dbReference>
<feature type="chain" id="PRO_5046974702" evidence="6">
    <location>
        <begin position="28"/>
        <end position="247"/>
    </location>
</feature>
<dbReference type="InterPro" id="IPR013783">
    <property type="entry name" value="Ig-like_fold"/>
</dbReference>
<evidence type="ECO:0000313" key="10">
    <source>
        <dbReference type="Proteomes" id="UP000636811"/>
    </source>
</evidence>
<dbReference type="SUPFAM" id="SSF49354">
    <property type="entry name" value="PapD-like"/>
    <property type="match status" value="1"/>
</dbReference>
<feature type="domain" description="Pili assembly chaperone C-terminal" evidence="8">
    <location>
        <begin position="177"/>
        <end position="234"/>
    </location>
</feature>
<evidence type="ECO:0000256" key="2">
    <source>
        <dbReference type="ARBA" id="ARBA00007399"/>
    </source>
</evidence>
<dbReference type="EMBL" id="JADOBI010000007">
    <property type="protein sequence ID" value="MBF7981187.1"/>
    <property type="molecule type" value="Genomic_DNA"/>
</dbReference>
<dbReference type="InterPro" id="IPR016147">
    <property type="entry name" value="Pili_assmbl_chaperone_N"/>
</dbReference>
<protein>
    <submittedName>
        <fullName evidence="9">Molecular chaperone</fullName>
    </submittedName>
</protein>
<dbReference type="PANTHER" id="PTHR30251">
    <property type="entry name" value="PILUS ASSEMBLY CHAPERONE"/>
    <property type="match status" value="1"/>
</dbReference>
<organism evidence="9 10">
    <name type="scientific">Rahnella laticis</name>
    <dbReference type="NCBI Taxonomy" id="2787622"/>
    <lineage>
        <taxon>Bacteria</taxon>
        <taxon>Pseudomonadati</taxon>
        <taxon>Pseudomonadota</taxon>
        <taxon>Gammaproteobacteria</taxon>
        <taxon>Enterobacterales</taxon>
        <taxon>Yersiniaceae</taxon>
        <taxon>Rahnella</taxon>
    </lineage>
</organism>
<evidence type="ECO:0000259" key="7">
    <source>
        <dbReference type="Pfam" id="PF00345"/>
    </source>
</evidence>
<evidence type="ECO:0000256" key="6">
    <source>
        <dbReference type="SAM" id="SignalP"/>
    </source>
</evidence>